<dbReference type="GO" id="GO:0000289">
    <property type="term" value="P:nuclear-transcribed mRNA poly(A) tail shortening"/>
    <property type="evidence" value="ECO:0007669"/>
    <property type="project" value="UniProtKB-ARBA"/>
</dbReference>
<evidence type="ECO:0000313" key="6">
    <source>
        <dbReference type="EMBL" id="KAJ5112533.1"/>
    </source>
</evidence>
<dbReference type="InterPro" id="IPR038635">
    <property type="entry name" value="CCR4-NOT_su2/3/5_C_sf"/>
</dbReference>
<reference evidence="6" key="1">
    <citation type="submission" date="2022-11" db="EMBL/GenBank/DDBJ databases">
        <authorList>
            <person name="Petersen C."/>
        </authorList>
    </citation>
    <scope>NUCLEOTIDE SEQUENCE</scope>
    <source>
        <strain evidence="6">IBT 30761</strain>
    </source>
</reference>
<organism evidence="6 7">
    <name type="scientific">Penicillium argentinense</name>
    <dbReference type="NCBI Taxonomy" id="1131581"/>
    <lineage>
        <taxon>Eukaryota</taxon>
        <taxon>Fungi</taxon>
        <taxon>Dikarya</taxon>
        <taxon>Ascomycota</taxon>
        <taxon>Pezizomycotina</taxon>
        <taxon>Eurotiomycetes</taxon>
        <taxon>Eurotiomycetidae</taxon>
        <taxon>Eurotiales</taxon>
        <taxon>Aspergillaceae</taxon>
        <taxon>Penicillium</taxon>
    </lineage>
</organism>
<gene>
    <name evidence="6" type="ORF">N7532_000578</name>
</gene>
<keyword evidence="7" id="KW-1185">Reference proteome</keyword>
<dbReference type="GO" id="GO:0030015">
    <property type="term" value="C:CCR4-NOT core complex"/>
    <property type="evidence" value="ECO:0007669"/>
    <property type="project" value="InterPro"/>
</dbReference>
<reference evidence="6" key="2">
    <citation type="journal article" date="2023" name="IMA Fungus">
        <title>Comparative genomic study of the Penicillium genus elucidates a diverse pangenome and 15 lateral gene transfer events.</title>
        <authorList>
            <person name="Petersen C."/>
            <person name="Sorensen T."/>
            <person name="Nielsen M.R."/>
            <person name="Sondergaard T.E."/>
            <person name="Sorensen J.L."/>
            <person name="Fitzpatrick D.A."/>
            <person name="Frisvad J.C."/>
            <person name="Nielsen K.L."/>
        </authorList>
    </citation>
    <scope>NUCLEOTIDE SEQUENCE</scope>
    <source>
        <strain evidence="6">IBT 30761</strain>
    </source>
</reference>
<feature type="compositionally biased region" description="Polar residues" evidence="4">
    <location>
        <begin position="338"/>
        <end position="352"/>
    </location>
</feature>
<dbReference type="AlphaFoldDB" id="A0A9W9G601"/>
<feature type="domain" description="NOT2/NOT3/NOT5 C-terminal" evidence="5">
    <location>
        <begin position="425"/>
        <end position="549"/>
    </location>
</feature>
<feature type="compositionally biased region" description="Low complexity" evidence="4">
    <location>
        <begin position="179"/>
        <end position="191"/>
    </location>
</feature>
<keyword evidence="2" id="KW-0805">Transcription regulation</keyword>
<keyword evidence="3" id="KW-0804">Transcription</keyword>
<feature type="compositionally biased region" description="Polar residues" evidence="4">
    <location>
        <begin position="217"/>
        <end position="231"/>
    </location>
</feature>
<evidence type="ECO:0000313" key="7">
    <source>
        <dbReference type="Proteomes" id="UP001149074"/>
    </source>
</evidence>
<dbReference type="InterPro" id="IPR040168">
    <property type="entry name" value="Not2/3/5"/>
</dbReference>
<dbReference type="Gene3D" id="2.30.30.1020">
    <property type="entry name" value="CCR4-NOT complex subunit 2/3/5, C-terminal domain"/>
    <property type="match status" value="1"/>
</dbReference>
<comment type="caution">
    <text evidence="6">The sequence shown here is derived from an EMBL/GenBank/DDBJ whole genome shotgun (WGS) entry which is preliminary data.</text>
</comment>
<protein>
    <recommendedName>
        <fullName evidence="5">NOT2/NOT3/NOT5 C-terminal domain-containing protein</fullName>
    </recommendedName>
</protein>
<evidence type="ECO:0000256" key="2">
    <source>
        <dbReference type="ARBA" id="ARBA00023015"/>
    </source>
</evidence>
<sequence length="571" mass="62455">MNRPVILSGPGPQPLRGMSGFPAQQQAQARNATFSSARLQNGKCGTEVIVPVNNKVCNKRIEVDANNWGSMIRWRSQLELQPPCERNFDSTKHAATHNGDNGKLCAKSWGLPTGNTVGSLVSDYFLANEFPSLSGAPQQSQSQNPGQLVWANASQRAAQHTPVQRQQHAPTSQPPSRASQTQSHGVQQQSQPHDDMFPSGAQFANRLDDFRNGGQGISSQLGAGSQPQTGNIDEFPPLGRNAAAELGQDRRGSLIQAPGFGGYNSAGIGTSRSPVNQGPNGLLGQEKEVSSRSAVATPDPNPGPALTPTPQDLNTTLMSGQRNFSDPQQQLQQRQQQANEGQDVSGVAQSAEQPPLAQMSELDRFGLAGLLRMIHSESPDVASLAVGQDLMTLGLDLNQPEYAPTSSPFSRHLLTNSGVSRPLHTSFASPFVSSMSAVPLEQDFSLPSCYNVANIQPLQSRIPGFSDETLFYIFYSMPRDIIQELVAEELMGRKWRYHKLERCWLTRDETYPGPVDVERGMSERGVYLLWDPASWKKIRREFLLRYEDLDNRLDPNRAFNRPQAVGPTHAS</sequence>
<feature type="region of interest" description="Disordered" evidence="4">
    <location>
        <begin position="134"/>
        <end position="239"/>
    </location>
</feature>
<evidence type="ECO:0000256" key="3">
    <source>
        <dbReference type="ARBA" id="ARBA00023163"/>
    </source>
</evidence>
<comment type="similarity">
    <text evidence="1">Belongs to the CNOT2/3/5 family.</text>
</comment>
<feature type="compositionally biased region" description="Low complexity" evidence="4">
    <location>
        <begin position="328"/>
        <end position="337"/>
    </location>
</feature>
<dbReference type="InterPro" id="IPR007282">
    <property type="entry name" value="NOT2/3/5_C"/>
</dbReference>
<dbReference type="PANTHER" id="PTHR23326">
    <property type="entry name" value="CCR4 NOT-RELATED"/>
    <property type="match status" value="1"/>
</dbReference>
<dbReference type="RefSeq" id="XP_056480306.1">
    <property type="nucleotide sequence ID" value="XM_056613082.1"/>
</dbReference>
<accession>A0A9W9G601</accession>
<dbReference type="Pfam" id="PF04153">
    <property type="entry name" value="NOT2_3_5_C"/>
    <property type="match status" value="1"/>
</dbReference>
<proteinExistence type="inferred from homology"/>
<name>A0A9W9G601_9EURO</name>
<evidence type="ECO:0000259" key="5">
    <source>
        <dbReference type="Pfam" id="PF04153"/>
    </source>
</evidence>
<dbReference type="OrthoDB" id="25391at2759"/>
<evidence type="ECO:0000256" key="1">
    <source>
        <dbReference type="ARBA" id="ARBA00007682"/>
    </source>
</evidence>
<feature type="compositionally biased region" description="Polar residues" evidence="4">
    <location>
        <begin position="308"/>
        <end position="327"/>
    </location>
</feature>
<dbReference type="Proteomes" id="UP001149074">
    <property type="component" value="Unassembled WGS sequence"/>
</dbReference>
<feature type="compositionally biased region" description="Polar residues" evidence="4">
    <location>
        <begin position="135"/>
        <end position="178"/>
    </location>
</feature>
<dbReference type="GO" id="GO:0006355">
    <property type="term" value="P:regulation of DNA-templated transcription"/>
    <property type="evidence" value="ECO:0007669"/>
    <property type="project" value="InterPro"/>
</dbReference>
<dbReference type="GeneID" id="81352061"/>
<dbReference type="EMBL" id="JAPQKI010000001">
    <property type="protein sequence ID" value="KAJ5112533.1"/>
    <property type="molecule type" value="Genomic_DNA"/>
</dbReference>
<feature type="region of interest" description="Disordered" evidence="4">
    <location>
        <begin position="265"/>
        <end position="355"/>
    </location>
</feature>
<feature type="compositionally biased region" description="Polar residues" evidence="4">
    <location>
        <begin position="267"/>
        <end position="279"/>
    </location>
</feature>
<evidence type="ECO:0000256" key="4">
    <source>
        <dbReference type="SAM" id="MobiDB-lite"/>
    </source>
</evidence>